<proteinExistence type="predicted"/>
<keyword evidence="2" id="KW-1185">Reference proteome</keyword>
<evidence type="ECO:0000313" key="2">
    <source>
        <dbReference type="Proteomes" id="UP000708208"/>
    </source>
</evidence>
<name>A0A8J2LFX1_9HEXA</name>
<comment type="caution">
    <text evidence="1">The sequence shown here is derived from an EMBL/GenBank/DDBJ whole genome shotgun (WGS) entry which is preliminary data.</text>
</comment>
<protein>
    <submittedName>
        <fullName evidence="1">Uncharacterized protein</fullName>
    </submittedName>
</protein>
<organism evidence="1 2">
    <name type="scientific">Allacma fusca</name>
    <dbReference type="NCBI Taxonomy" id="39272"/>
    <lineage>
        <taxon>Eukaryota</taxon>
        <taxon>Metazoa</taxon>
        <taxon>Ecdysozoa</taxon>
        <taxon>Arthropoda</taxon>
        <taxon>Hexapoda</taxon>
        <taxon>Collembola</taxon>
        <taxon>Symphypleona</taxon>
        <taxon>Sminthuridae</taxon>
        <taxon>Allacma</taxon>
    </lineage>
</organism>
<gene>
    <name evidence="1" type="ORF">AFUS01_LOCUS44077</name>
</gene>
<dbReference type="EMBL" id="CAJVCH010570298">
    <property type="protein sequence ID" value="CAG7834588.1"/>
    <property type="molecule type" value="Genomic_DNA"/>
</dbReference>
<dbReference type="Proteomes" id="UP000708208">
    <property type="component" value="Unassembled WGS sequence"/>
</dbReference>
<evidence type="ECO:0000313" key="1">
    <source>
        <dbReference type="EMBL" id="CAG7834588.1"/>
    </source>
</evidence>
<feature type="non-terminal residue" evidence="1">
    <location>
        <position position="1"/>
    </location>
</feature>
<accession>A0A8J2LFX1</accession>
<sequence>IIPQICNRTRERDGG</sequence>
<reference evidence="1" key="1">
    <citation type="submission" date="2021-06" db="EMBL/GenBank/DDBJ databases">
        <authorList>
            <person name="Hodson N. C."/>
            <person name="Mongue J. A."/>
            <person name="Jaron S. K."/>
        </authorList>
    </citation>
    <scope>NUCLEOTIDE SEQUENCE</scope>
</reference>